<dbReference type="InterPro" id="IPR005636">
    <property type="entry name" value="DTW"/>
</dbReference>
<dbReference type="GO" id="GO:0008033">
    <property type="term" value="P:tRNA processing"/>
    <property type="evidence" value="ECO:0007669"/>
    <property type="project" value="UniProtKB-KW"/>
</dbReference>
<keyword evidence="14" id="KW-1185">Reference proteome</keyword>
<dbReference type="EC" id="2.5.1.25" evidence="2"/>
<evidence type="ECO:0000256" key="3">
    <source>
        <dbReference type="ARBA" id="ARBA00022679"/>
    </source>
</evidence>
<evidence type="ECO:0000256" key="5">
    <source>
        <dbReference type="ARBA" id="ARBA00022694"/>
    </source>
</evidence>
<dbReference type="InterPro" id="IPR051521">
    <property type="entry name" value="tRNA_Mod/Golgi_Maint"/>
</dbReference>
<evidence type="ECO:0000256" key="8">
    <source>
        <dbReference type="ARBA" id="ARBA00038290"/>
    </source>
</evidence>
<proteinExistence type="inferred from homology"/>
<comment type="similarity">
    <text evidence="8">Belongs to the TDD superfamily. DTWD1 family.</text>
</comment>
<dbReference type="GO" id="GO:0016432">
    <property type="term" value="F:tRNA-uridine aminocarboxypropyltransferase activity"/>
    <property type="evidence" value="ECO:0007669"/>
    <property type="project" value="UniProtKB-EC"/>
</dbReference>
<evidence type="ECO:0000256" key="9">
    <source>
        <dbReference type="ARBA" id="ARBA00039242"/>
    </source>
</evidence>
<evidence type="ECO:0000256" key="7">
    <source>
        <dbReference type="ARBA" id="ARBA00037050"/>
    </source>
</evidence>
<evidence type="ECO:0000256" key="1">
    <source>
        <dbReference type="ARBA" id="ARBA00004123"/>
    </source>
</evidence>
<comment type="subcellular location">
    <subcellularLocation>
        <location evidence="1">Nucleus</location>
    </subcellularLocation>
</comment>
<evidence type="ECO:0000256" key="2">
    <source>
        <dbReference type="ARBA" id="ARBA00012386"/>
    </source>
</evidence>
<dbReference type="OrthoDB" id="660555at2759"/>
<keyword evidence="4" id="KW-0949">S-adenosyl-L-methionine</keyword>
<dbReference type="GO" id="GO:0005634">
    <property type="term" value="C:nucleus"/>
    <property type="evidence" value="ECO:0007669"/>
    <property type="project" value="UniProtKB-SubCell"/>
</dbReference>
<dbReference type="PANTHER" id="PTHR15627:SF8">
    <property type="entry name" value="TRNA-URIDINE AMINOCARBOXYPROPYLTRANSFERASE 1"/>
    <property type="match status" value="1"/>
</dbReference>
<evidence type="ECO:0000256" key="11">
    <source>
        <dbReference type="ARBA" id="ARBA00048718"/>
    </source>
</evidence>
<dbReference type="Proteomes" id="UP000245699">
    <property type="component" value="Unassembled WGS sequence"/>
</dbReference>
<evidence type="ECO:0000313" key="13">
    <source>
        <dbReference type="EMBL" id="PVU86194.1"/>
    </source>
</evidence>
<accession>A0A2T9Y1N0</accession>
<keyword evidence="3" id="KW-0808">Transferase</keyword>
<evidence type="ECO:0000256" key="4">
    <source>
        <dbReference type="ARBA" id="ARBA00022691"/>
    </source>
</evidence>
<dbReference type="PANTHER" id="PTHR15627">
    <property type="entry name" value="NATURAL KILLER CELL-SPECIFIC ANTIGEN KLIP1"/>
    <property type="match status" value="1"/>
</dbReference>
<sequence>MDDIAEYDLESIPTFPDSILDSFSERFSCPNCKKQIKFFCYRCYYVPLDLKTLLPSIDLPLHLHIFKHFQELDGKSTAIHAKIVADKSVTIHKYPSQEPISLDPKKCLLLYPGPDAKTMEELSIEGTLDNFTDIIVIDGTWKQARGMICSESRPEHMRKHSVLQKNLLLNAQKLSIKPRKTKFWRYQNNGPSHLATIEAIYFMFYEYLLTKPNPDYQQIQNIGNLMFFYKHFFNLIQNHYNSDKSKAYTSRHSTDYIKYNKS</sequence>
<evidence type="ECO:0000256" key="10">
    <source>
        <dbReference type="ARBA" id="ARBA00042508"/>
    </source>
</evidence>
<evidence type="ECO:0000256" key="6">
    <source>
        <dbReference type="ARBA" id="ARBA00023242"/>
    </source>
</evidence>
<comment type="caution">
    <text evidence="13">The sequence shown here is derived from an EMBL/GenBank/DDBJ whole genome shotgun (WGS) entry which is preliminary data.</text>
</comment>
<comment type="catalytic activity">
    <reaction evidence="11">
        <text>a uridine in tRNA + S-adenosyl-L-methionine = a 3-[(3S)-3-amino-3-carboxypropyl]uridine in tRNA + S-methyl-5'-thioadenosine + H(+)</text>
        <dbReference type="Rhea" id="RHEA:62432"/>
        <dbReference type="Rhea" id="RHEA-COMP:13339"/>
        <dbReference type="Rhea" id="RHEA-COMP:16092"/>
        <dbReference type="ChEBI" id="CHEBI:15378"/>
        <dbReference type="ChEBI" id="CHEBI:17509"/>
        <dbReference type="ChEBI" id="CHEBI:59789"/>
        <dbReference type="ChEBI" id="CHEBI:65315"/>
        <dbReference type="ChEBI" id="CHEBI:82930"/>
        <dbReference type="EC" id="2.5.1.25"/>
    </reaction>
</comment>
<feature type="domain" description="DTW" evidence="12">
    <location>
        <begin position="36"/>
        <end position="241"/>
    </location>
</feature>
<comment type="function">
    <text evidence="7">Catalyzes the formation of 3-(3-amino-3-carboxypropyl)uridine (acp3U) at position 20 in the D-loop of several cytoplasmic tRNAs (acp3U(20)).</text>
</comment>
<dbReference type="EMBL" id="MBFT01000954">
    <property type="protein sequence ID" value="PVU86194.1"/>
    <property type="molecule type" value="Genomic_DNA"/>
</dbReference>
<organism evidence="13 14">
    <name type="scientific">Furculomyces boomerangus</name>
    <dbReference type="NCBI Taxonomy" id="61424"/>
    <lineage>
        <taxon>Eukaryota</taxon>
        <taxon>Fungi</taxon>
        <taxon>Fungi incertae sedis</taxon>
        <taxon>Zoopagomycota</taxon>
        <taxon>Kickxellomycotina</taxon>
        <taxon>Harpellomycetes</taxon>
        <taxon>Harpellales</taxon>
        <taxon>Harpellaceae</taxon>
        <taxon>Furculomyces</taxon>
    </lineage>
</organism>
<evidence type="ECO:0000259" key="12">
    <source>
        <dbReference type="SMART" id="SM01144"/>
    </source>
</evidence>
<reference evidence="13 14" key="1">
    <citation type="journal article" date="2018" name="MBio">
        <title>Comparative Genomics Reveals the Core Gene Toolbox for the Fungus-Insect Symbiosis.</title>
        <authorList>
            <person name="Wang Y."/>
            <person name="Stata M."/>
            <person name="Wang W."/>
            <person name="Stajich J.E."/>
            <person name="White M.M."/>
            <person name="Moncalvo J.M."/>
        </authorList>
    </citation>
    <scope>NUCLEOTIDE SEQUENCE [LARGE SCALE GENOMIC DNA]</scope>
    <source>
        <strain evidence="13 14">AUS-77-4</strain>
    </source>
</reference>
<keyword evidence="5" id="KW-0819">tRNA processing</keyword>
<dbReference type="AlphaFoldDB" id="A0A2T9Y1N0"/>
<name>A0A2T9Y1N0_9FUNG</name>
<keyword evidence="6" id="KW-0539">Nucleus</keyword>
<dbReference type="Pfam" id="PF03942">
    <property type="entry name" value="DTW"/>
    <property type="match status" value="1"/>
</dbReference>
<evidence type="ECO:0000313" key="14">
    <source>
        <dbReference type="Proteomes" id="UP000245699"/>
    </source>
</evidence>
<protein>
    <recommendedName>
        <fullName evidence="9">tRNA-uridine aminocarboxypropyltransferase 1</fullName>
        <ecNumber evidence="2">2.5.1.25</ecNumber>
    </recommendedName>
    <alternativeName>
        <fullName evidence="10">DTW domain-containing protein 1</fullName>
    </alternativeName>
</protein>
<gene>
    <name evidence="13" type="ORF">BB559_006617</name>
</gene>
<dbReference type="SMART" id="SM01144">
    <property type="entry name" value="DTW"/>
    <property type="match status" value="1"/>
</dbReference>